<dbReference type="VEuPathDB" id="GiardiaDB:QR46_0890"/>
<keyword evidence="1" id="KW-1133">Transmembrane helix</keyword>
<reference evidence="2 3" key="1">
    <citation type="journal article" date="2015" name="Mol. Biochem. Parasitol.">
        <title>Identification of polymorphic genes for use in assemblage B genotyping assays through comparative genomics of multiple assemblage B Giardia duodenalis isolates.</title>
        <authorList>
            <person name="Wielinga C."/>
            <person name="Thompson R.C."/>
            <person name="Monis P."/>
            <person name="Ryan U."/>
        </authorList>
    </citation>
    <scope>NUCLEOTIDE SEQUENCE [LARGE SCALE GENOMIC DNA]</scope>
    <source>
        <strain evidence="2 3">BAH15c1</strain>
    </source>
</reference>
<feature type="transmembrane region" description="Helical" evidence="1">
    <location>
        <begin position="99"/>
        <end position="118"/>
    </location>
</feature>
<dbReference type="OrthoDB" id="10253786at2759"/>
<name>A0A132NYE0_GIAIN</name>
<keyword evidence="1" id="KW-0812">Transmembrane</keyword>
<keyword evidence="1" id="KW-0472">Membrane</keyword>
<proteinExistence type="predicted"/>
<dbReference type="EMBL" id="JXTI01000015">
    <property type="protein sequence ID" value="KWX15087.1"/>
    <property type="molecule type" value="Genomic_DNA"/>
</dbReference>
<dbReference type="AlphaFoldDB" id="A0A132NYE0"/>
<comment type="caution">
    <text evidence="2">The sequence shown here is derived from an EMBL/GenBank/DDBJ whole genome shotgun (WGS) entry which is preliminary data.</text>
</comment>
<evidence type="ECO:0000313" key="2">
    <source>
        <dbReference type="EMBL" id="KWX15087.1"/>
    </source>
</evidence>
<evidence type="ECO:0000313" key="3">
    <source>
        <dbReference type="Proteomes" id="UP000070089"/>
    </source>
</evidence>
<gene>
    <name evidence="2" type="ORF">QR46_0890</name>
</gene>
<evidence type="ECO:0008006" key="4">
    <source>
        <dbReference type="Google" id="ProtNLM"/>
    </source>
</evidence>
<accession>A0A132NYE0</accession>
<feature type="transmembrane region" description="Helical" evidence="1">
    <location>
        <begin position="56"/>
        <end position="79"/>
    </location>
</feature>
<organism evidence="2 3">
    <name type="scientific">Giardia duodenalis assemblage B</name>
    <dbReference type="NCBI Taxonomy" id="1394984"/>
    <lineage>
        <taxon>Eukaryota</taxon>
        <taxon>Metamonada</taxon>
        <taxon>Diplomonadida</taxon>
        <taxon>Hexamitidae</taxon>
        <taxon>Giardiinae</taxon>
        <taxon>Giardia</taxon>
    </lineage>
</organism>
<feature type="transmembrane region" description="Helical" evidence="1">
    <location>
        <begin position="25"/>
        <end position="49"/>
    </location>
</feature>
<protein>
    <recommendedName>
        <fullName evidence="4">Transmembrane protein</fullName>
    </recommendedName>
</protein>
<dbReference type="Proteomes" id="UP000070089">
    <property type="component" value="Unassembled WGS sequence"/>
</dbReference>
<evidence type="ECO:0000256" key="1">
    <source>
        <dbReference type="SAM" id="Phobius"/>
    </source>
</evidence>
<sequence length="144" mass="16763">MNNVPTISPGAVAVHEYLRAQTLFILMYAYITRPNIYVFLSVILILIFYESSNIGLYAFLLLAATAAPISCYYLSRSYLLLNLLTYFPYDSNRQEWQDIVSFVLPWVGVIITYSIQFFHQRKHGYMTPIGRFLRNIRAMQMGRV</sequence>